<evidence type="ECO:0000256" key="1">
    <source>
        <dbReference type="SAM" id="SignalP"/>
    </source>
</evidence>
<sequence length="118" mass="12118">MPLSLPQAWMPTFGLAAFLLLVLAAPSALAANPPCSGKKGGIAGCDGELFLCNDGSISGSKRNCAAYMGRGGTSPAQPRQLLDDNTSDCPCGTSTFCTGPRGGVYCLTPGGKKSYRRK</sequence>
<evidence type="ECO:0000313" key="3">
    <source>
        <dbReference type="Proteomes" id="UP000583387"/>
    </source>
</evidence>
<accession>A0A7U7EKF9</accession>
<dbReference type="EMBL" id="CAJFCI010000024">
    <property type="protein sequence ID" value="CAD5106638.1"/>
    <property type="molecule type" value="Genomic_DNA"/>
</dbReference>
<name>A0A7U7EKF9_9GAMM</name>
<keyword evidence="3" id="KW-1185">Reference proteome</keyword>
<comment type="caution">
    <text evidence="2">The sequence shown here is derived from an EMBL/GenBank/DDBJ whole genome shotgun (WGS) entry which is preliminary data.</text>
</comment>
<dbReference type="AlphaFoldDB" id="A0A7U7EKF9"/>
<protein>
    <submittedName>
        <fullName evidence="2">Uncharacterized protein</fullName>
    </submittedName>
</protein>
<gene>
    <name evidence="2" type="ORF">PSEWESI4_00904</name>
</gene>
<feature type="signal peptide" evidence="1">
    <location>
        <begin position="1"/>
        <end position="30"/>
    </location>
</feature>
<evidence type="ECO:0000313" key="2">
    <source>
        <dbReference type="EMBL" id="CAD5106638.1"/>
    </source>
</evidence>
<keyword evidence="1" id="KW-0732">Signal</keyword>
<proteinExistence type="predicted"/>
<organism evidence="2 3">
    <name type="scientific">Zestomonas carbonaria</name>
    <dbReference type="NCBI Taxonomy" id="2762745"/>
    <lineage>
        <taxon>Bacteria</taxon>
        <taxon>Pseudomonadati</taxon>
        <taxon>Pseudomonadota</taxon>
        <taxon>Gammaproteobacteria</taxon>
        <taxon>Pseudomonadales</taxon>
        <taxon>Pseudomonadaceae</taxon>
        <taxon>Zestomonas</taxon>
    </lineage>
</organism>
<dbReference type="Proteomes" id="UP000583387">
    <property type="component" value="Unassembled WGS sequence"/>
</dbReference>
<reference evidence="2 3" key="1">
    <citation type="submission" date="2020-08" db="EMBL/GenBank/DDBJ databases">
        <authorList>
            <person name="Criscuolo A."/>
        </authorList>
    </citation>
    <scope>NUCLEOTIDE SEQUENCE [LARGE SCALE GENOMIC DNA]</scope>
    <source>
        <strain evidence="2">CIP111764</strain>
    </source>
</reference>
<feature type="chain" id="PRO_5031360101" evidence="1">
    <location>
        <begin position="31"/>
        <end position="118"/>
    </location>
</feature>
<dbReference type="RefSeq" id="WP_187670000.1">
    <property type="nucleotide sequence ID" value="NZ_CAJFCI010000024.1"/>
</dbReference>